<evidence type="ECO:0000313" key="9">
    <source>
        <dbReference type="EMBL" id="KAL2847087.1"/>
    </source>
</evidence>
<organism evidence="9 10">
    <name type="scientific">Aspergillus pseudodeflectus</name>
    <dbReference type="NCBI Taxonomy" id="176178"/>
    <lineage>
        <taxon>Eukaryota</taxon>
        <taxon>Fungi</taxon>
        <taxon>Dikarya</taxon>
        <taxon>Ascomycota</taxon>
        <taxon>Pezizomycotina</taxon>
        <taxon>Eurotiomycetes</taxon>
        <taxon>Eurotiomycetidae</taxon>
        <taxon>Eurotiales</taxon>
        <taxon>Aspergillaceae</taxon>
        <taxon>Aspergillus</taxon>
        <taxon>Aspergillus subgen. Nidulantes</taxon>
    </lineage>
</organism>
<evidence type="ECO:0000256" key="3">
    <source>
        <dbReference type="ARBA" id="ARBA00022679"/>
    </source>
</evidence>
<evidence type="ECO:0000256" key="5">
    <source>
        <dbReference type="ARBA" id="ARBA00022939"/>
    </source>
</evidence>
<dbReference type="GeneID" id="98163399"/>
<keyword evidence="7" id="KW-0547">Nucleotide-binding</keyword>
<dbReference type="PROSITE" id="PS50975">
    <property type="entry name" value="ATP_GRASP"/>
    <property type="match status" value="1"/>
</dbReference>
<dbReference type="EC" id="2.1.1.6" evidence="1"/>
<keyword evidence="3" id="KW-0808">Transferase</keyword>
<keyword evidence="7" id="KW-0067">ATP-binding</keyword>
<dbReference type="Pfam" id="PF13578">
    <property type="entry name" value="Methyltransf_24"/>
    <property type="match status" value="1"/>
</dbReference>
<evidence type="ECO:0000313" key="10">
    <source>
        <dbReference type="Proteomes" id="UP001610444"/>
    </source>
</evidence>
<proteinExistence type="inferred from homology"/>
<dbReference type="Gene3D" id="3.40.50.150">
    <property type="entry name" value="Vaccinia Virus protein VP39"/>
    <property type="match status" value="1"/>
</dbReference>
<dbReference type="PANTHER" id="PTHR43836">
    <property type="entry name" value="CATECHOL O-METHYLTRANSFERASE 1-RELATED"/>
    <property type="match status" value="1"/>
</dbReference>
<feature type="domain" description="ATP-grasp" evidence="8">
    <location>
        <begin position="375"/>
        <end position="577"/>
    </location>
</feature>
<evidence type="ECO:0000256" key="1">
    <source>
        <dbReference type="ARBA" id="ARBA00012880"/>
    </source>
</evidence>
<dbReference type="PANTHER" id="PTHR43836:SF2">
    <property type="entry name" value="CATECHOL O-METHYLTRANSFERASE 1-RELATED"/>
    <property type="match status" value="1"/>
</dbReference>
<reference evidence="9 10" key="1">
    <citation type="submission" date="2024-07" db="EMBL/GenBank/DDBJ databases">
        <title>Section-level genome sequencing and comparative genomics of Aspergillus sections Usti and Cavernicolus.</title>
        <authorList>
            <consortium name="Lawrence Berkeley National Laboratory"/>
            <person name="Nybo J.L."/>
            <person name="Vesth T.C."/>
            <person name="Theobald S."/>
            <person name="Frisvad J.C."/>
            <person name="Larsen T.O."/>
            <person name="Kjaerboelling I."/>
            <person name="Rothschild-Mancinelli K."/>
            <person name="Lyhne E.K."/>
            <person name="Kogle M.E."/>
            <person name="Barry K."/>
            <person name="Clum A."/>
            <person name="Na H."/>
            <person name="Ledsgaard L."/>
            <person name="Lin J."/>
            <person name="Lipzen A."/>
            <person name="Kuo A."/>
            <person name="Riley R."/>
            <person name="Mondo S."/>
            <person name="LaButti K."/>
            <person name="Haridas S."/>
            <person name="Pangalinan J."/>
            <person name="Salamov A.A."/>
            <person name="Simmons B.A."/>
            <person name="Magnuson J.K."/>
            <person name="Chen J."/>
            <person name="Drula E."/>
            <person name="Henrissat B."/>
            <person name="Wiebenga A."/>
            <person name="Lubbers R.J."/>
            <person name="Gomes A.C."/>
            <person name="Macurrencykelacurrency M.R."/>
            <person name="Stajich J."/>
            <person name="Grigoriev I.V."/>
            <person name="Mortensen U.H."/>
            <person name="De vries R.P."/>
            <person name="Baker S.E."/>
            <person name="Andersen M.R."/>
        </authorList>
    </citation>
    <scope>NUCLEOTIDE SEQUENCE [LARGE SCALE GENOMIC DNA]</scope>
    <source>
        <strain evidence="9 10">CBS 756.74</strain>
    </source>
</reference>
<protein>
    <recommendedName>
        <fullName evidence="1">catechol O-methyltransferase</fullName>
        <ecNumber evidence="1">2.1.1.6</ecNumber>
    </recommendedName>
</protein>
<dbReference type="SUPFAM" id="SSF53335">
    <property type="entry name" value="S-adenosyl-L-methionine-dependent methyltransferases"/>
    <property type="match status" value="1"/>
</dbReference>
<dbReference type="InterPro" id="IPR029063">
    <property type="entry name" value="SAM-dependent_MTases_sf"/>
</dbReference>
<name>A0ABR4K435_9EURO</name>
<keyword evidence="10" id="KW-1185">Reference proteome</keyword>
<dbReference type="SUPFAM" id="SSF56059">
    <property type="entry name" value="Glutathione synthetase ATP-binding domain-like"/>
    <property type="match status" value="1"/>
</dbReference>
<evidence type="ECO:0000256" key="7">
    <source>
        <dbReference type="PROSITE-ProRule" id="PRU00409"/>
    </source>
</evidence>
<dbReference type="RefSeq" id="XP_070897534.1">
    <property type="nucleotide sequence ID" value="XM_071048235.1"/>
</dbReference>
<sequence length="693" mass="77573">MVELPRLLGFRGQIHPKVILVELGGYVGYSCILFGDAVRKAGGQRYYSPDMNPEFAAVIMSLVDLAGLSDLVKVVVGKSDASFARLYHEGILKHIDLMFLDHYKPAYAMDLKLCEALGLITPGSVLAADNVIYPGNPPYLEYVRKSVEEKRKSARETRRPESLPDRTVNRYKERYGEMGFNQSGGNPNLVYESKLVHSFEPTGEPNILLILLSIACIPVSATITIVSLLITYFSGTYYELPRPGPESKTILVTGVSMTKGLTIARMLARFHPHRIIAADTEPFPLISPGRYSRAITKFYRLKAPGAVGASRYIDSLLDIIRKEKVDLWISCSSVVGAVEDGEVAERARQEMGSAFQAVQFDREVVEKLHEKDAFMEYIQSLGLPTSESHWCTSTTEVEDILGSRTNLSSNEKIEAGKRFILKPIGVDDKARSQMMTLLPLPEGREATSSYLSTLTISPDNPYILQQYINGSEYCTHSLVVRGEVKAFVACPSSDMLMQYEALPADSALSTKMLEFTKRVAADGGDNFTGHLSFDFLISGEADDAQLYPIECNPRAHTAVVLFAENPVMADTYVTIVDPDFEKKRPGTPPSPAIPHNYMQGYYWVGHDFVARYILPLATMPSHVGHYSEVMKGPDAFWDHLWRWEDTTWVVWDPVPFFVLYHVYWPMRFLGSLLRGREWSRVNGSTGKMFEGRS</sequence>
<evidence type="ECO:0000256" key="2">
    <source>
        <dbReference type="ARBA" id="ARBA00022603"/>
    </source>
</evidence>
<gene>
    <name evidence="9" type="ORF">BJX68DRAFT_276946</name>
</gene>
<keyword evidence="2" id="KW-0489">Methyltransferase</keyword>
<comment type="caution">
    <text evidence="9">The sequence shown here is derived from an EMBL/GenBank/DDBJ whole genome shotgun (WGS) entry which is preliminary data.</text>
</comment>
<dbReference type="InterPro" id="IPR011761">
    <property type="entry name" value="ATP-grasp"/>
</dbReference>
<keyword evidence="4" id="KW-0949">S-adenosyl-L-methionine</keyword>
<keyword evidence="5" id="KW-0128">Catecholamine metabolism</keyword>
<dbReference type="Gene3D" id="3.40.50.20">
    <property type="match status" value="1"/>
</dbReference>
<evidence type="ECO:0000256" key="6">
    <source>
        <dbReference type="ARBA" id="ARBA00023453"/>
    </source>
</evidence>
<dbReference type="PROSITE" id="PS51682">
    <property type="entry name" value="SAM_OMT_I"/>
    <property type="match status" value="1"/>
</dbReference>
<accession>A0ABR4K435</accession>
<dbReference type="InterPro" id="IPR002935">
    <property type="entry name" value="SAM_O-MeTrfase"/>
</dbReference>
<dbReference type="Proteomes" id="UP001610444">
    <property type="component" value="Unassembled WGS sequence"/>
</dbReference>
<dbReference type="EMBL" id="JBFXLR010000030">
    <property type="protein sequence ID" value="KAL2847087.1"/>
    <property type="molecule type" value="Genomic_DNA"/>
</dbReference>
<comment type="similarity">
    <text evidence="6">Belongs to the class I-like SAM-binding methyltransferase superfamily. Cation-dependent O-methyltransferase family.</text>
</comment>
<evidence type="ECO:0000259" key="8">
    <source>
        <dbReference type="PROSITE" id="PS50975"/>
    </source>
</evidence>
<dbReference type="Gene3D" id="3.30.470.20">
    <property type="entry name" value="ATP-grasp fold, B domain"/>
    <property type="match status" value="1"/>
</dbReference>
<evidence type="ECO:0000256" key="4">
    <source>
        <dbReference type="ARBA" id="ARBA00022691"/>
    </source>
</evidence>